<keyword evidence="2" id="KW-0472">Membrane</keyword>
<dbReference type="EMBL" id="CAVMBE010000050">
    <property type="protein sequence ID" value="CAK4031563.1"/>
    <property type="molecule type" value="Genomic_DNA"/>
</dbReference>
<feature type="compositionally biased region" description="Basic and acidic residues" evidence="1">
    <location>
        <begin position="41"/>
        <end position="50"/>
    </location>
</feature>
<accession>A0AAI8Z355</accession>
<evidence type="ECO:0000313" key="4">
    <source>
        <dbReference type="Proteomes" id="UP001296104"/>
    </source>
</evidence>
<organism evidence="3 4">
    <name type="scientific">Lecanosticta acicola</name>
    <dbReference type="NCBI Taxonomy" id="111012"/>
    <lineage>
        <taxon>Eukaryota</taxon>
        <taxon>Fungi</taxon>
        <taxon>Dikarya</taxon>
        <taxon>Ascomycota</taxon>
        <taxon>Pezizomycotina</taxon>
        <taxon>Dothideomycetes</taxon>
        <taxon>Dothideomycetidae</taxon>
        <taxon>Mycosphaerellales</taxon>
        <taxon>Mycosphaerellaceae</taxon>
        <taxon>Lecanosticta</taxon>
    </lineage>
</organism>
<proteinExistence type="predicted"/>
<gene>
    <name evidence="3" type="ORF">LECACI_7A006721</name>
</gene>
<reference evidence="3" key="1">
    <citation type="submission" date="2023-11" db="EMBL/GenBank/DDBJ databases">
        <authorList>
            <person name="Alioto T."/>
            <person name="Alioto T."/>
            <person name="Gomez Garrido J."/>
        </authorList>
    </citation>
    <scope>NUCLEOTIDE SEQUENCE</scope>
</reference>
<keyword evidence="2" id="KW-0812">Transmembrane</keyword>
<dbReference type="AlphaFoldDB" id="A0AAI8Z355"/>
<keyword evidence="2" id="KW-1133">Transmembrane helix</keyword>
<feature type="region of interest" description="Disordered" evidence="1">
    <location>
        <begin position="32"/>
        <end position="81"/>
    </location>
</feature>
<name>A0AAI8Z355_9PEZI</name>
<keyword evidence="4" id="KW-1185">Reference proteome</keyword>
<dbReference type="Proteomes" id="UP001296104">
    <property type="component" value="Unassembled WGS sequence"/>
</dbReference>
<evidence type="ECO:0000313" key="3">
    <source>
        <dbReference type="EMBL" id="CAK4031563.1"/>
    </source>
</evidence>
<sequence>MASVRALVPRAGFTLHSKQLQHRFLLPSLRYASSAPPPKPRVLEKPDKFRPPSHPSRLRSKSRYSYGPDLTPQQQTRRYPHMMPPEGTLMHWFLTNRSIHVWISLSILVSLVVGIWLSDFLRNTPYLDLLPPNSMFFAHPFRFLGRWMEVYSMHVAYISAQTAERRKQKVEDVKKRSEYRKAHGLDQDEGIFGGWTAKPDTDATGPALREGDMALSRPSSENAVEAVTGSAQDIDGQSGHSEDTYIDFEGKKQPVKKKWFGIW</sequence>
<feature type="transmembrane region" description="Helical" evidence="2">
    <location>
        <begin position="99"/>
        <end position="117"/>
    </location>
</feature>
<evidence type="ECO:0000256" key="2">
    <source>
        <dbReference type="SAM" id="Phobius"/>
    </source>
</evidence>
<protein>
    <submittedName>
        <fullName evidence="3">Uncharacterized protein</fullName>
    </submittedName>
</protein>
<comment type="caution">
    <text evidence="3">The sequence shown here is derived from an EMBL/GenBank/DDBJ whole genome shotgun (WGS) entry which is preliminary data.</text>
</comment>
<evidence type="ECO:0000256" key="1">
    <source>
        <dbReference type="SAM" id="MobiDB-lite"/>
    </source>
</evidence>